<evidence type="ECO:0000256" key="4">
    <source>
        <dbReference type="ARBA" id="ARBA00023157"/>
    </source>
</evidence>
<keyword evidence="4" id="KW-1015">Disulfide bond</keyword>
<reference evidence="10 11" key="1">
    <citation type="submission" date="2024-06" db="EMBL/GenBank/DDBJ databases">
        <authorList>
            <person name="Pan Q."/>
            <person name="Wen M."/>
            <person name="Jouanno E."/>
            <person name="Zahm M."/>
            <person name="Klopp C."/>
            <person name="Cabau C."/>
            <person name="Louis A."/>
            <person name="Berthelot C."/>
            <person name="Parey E."/>
            <person name="Roest Crollius H."/>
            <person name="Montfort J."/>
            <person name="Robinson-Rechavi M."/>
            <person name="Bouchez O."/>
            <person name="Lampietro C."/>
            <person name="Lopez Roques C."/>
            <person name="Donnadieu C."/>
            <person name="Postlethwait J."/>
            <person name="Bobe J."/>
            <person name="Verreycken H."/>
            <person name="Guiguen Y."/>
        </authorList>
    </citation>
    <scope>NUCLEOTIDE SEQUENCE [LARGE SCALE GENOMIC DNA]</scope>
    <source>
        <strain evidence="10">Up_M1</strain>
        <tissue evidence="10">Testis</tissue>
    </source>
</reference>
<evidence type="ECO:0000313" key="10">
    <source>
        <dbReference type="EMBL" id="KAL0970537.1"/>
    </source>
</evidence>
<feature type="domain" description="Ig-like" evidence="9">
    <location>
        <begin position="16"/>
        <end position="119"/>
    </location>
</feature>
<dbReference type="Pfam" id="PF07686">
    <property type="entry name" value="V-set"/>
    <property type="match status" value="1"/>
</dbReference>
<evidence type="ECO:0000256" key="2">
    <source>
        <dbReference type="ARBA" id="ARBA00022729"/>
    </source>
</evidence>
<keyword evidence="7" id="KW-1133">Transmembrane helix</keyword>
<dbReference type="Gene3D" id="2.60.40.10">
    <property type="entry name" value="Immunoglobulins"/>
    <property type="match status" value="2"/>
</dbReference>
<dbReference type="SUPFAM" id="SSF48726">
    <property type="entry name" value="Immunoglobulin"/>
    <property type="match status" value="2"/>
</dbReference>
<keyword evidence="2 8" id="KW-0732">Signal</keyword>
<comment type="caution">
    <text evidence="10">The sequence shown here is derived from an EMBL/GenBank/DDBJ whole genome shotgun (WGS) entry which is preliminary data.</text>
</comment>
<sequence length="281" mass="32251">MWIIILSMVSCFTRTDSVQVVGQSEPVFAVAGDDVILPSTLRNTVSTVNAVDESVEWQRLDLRPKEVHFYRNRVDYNLDQNPSYRGRTSLFKEEMKNGNISLKLRNVTVSDAGKYTCFVPTLKSLKWEDSVELIVGAVSRPVINLVATKDVRVVLRFECRGLIYKPEVTWLDSDGNILPAEPTETQTDSEGRYTVRGEVTVQKTKNNMFTCRVTQQQINHMMETQYHVLDGIFPQPLFDQSQSWWRVWGFGYLSCFLTVIGVVPLYFLGKCLLHRRRDSPI</sequence>
<dbReference type="AlphaFoldDB" id="A0ABD0X3M2"/>
<gene>
    <name evidence="10" type="ORF">UPYG_G00243430</name>
</gene>
<dbReference type="InterPro" id="IPR013783">
    <property type="entry name" value="Ig-like_fold"/>
</dbReference>
<name>A0ABD0X3M2_UMBPY</name>
<keyword evidence="11" id="KW-1185">Reference proteome</keyword>
<proteinExistence type="predicted"/>
<protein>
    <recommendedName>
        <fullName evidence="9">Ig-like domain-containing protein</fullName>
    </recommendedName>
</protein>
<evidence type="ECO:0000313" key="11">
    <source>
        <dbReference type="Proteomes" id="UP001557470"/>
    </source>
</evidence>
<dbReference type="InterPro" id="IPR003599">
    <property type="entry name" value="Ig_sub"/>
</dbReference>
<dbReference type="InterPro" id="IPR053896">
    <property type="entry name" value="BTN3A2-like_Ig-C"/>
</dbReference>
<evidence type="ECO:0000256" key="6">
    <source>
        <dbReference type="ARBA" id="ARBA00023319"/>
    </source>
</evidence>
<evidence type="ECO:0000259" key="9">
    <source>
        <dbReference type="PROSITE" id="PS50835"/>
    </source>
</evidence>
<evidence type="ECO:0000256" key="7">
    <source>
        <dbReference type="SAM" id="Phobius"/>
    </source>
</evidence>
<dbReference type="Proteomes" id="UP001557470">
    <property type="component" value="Unassembled WGS sequence"/>
</dbReference>
<dbReference type="InterPro" id="IPR007110">
    <property type="entry name" value="Ig-like_dom"/>
</dbReference>
<dbReference type="Pfam" id="PF22705">
    <property type="entry name" value="C2-set_3"/>
    <property type="match status" value="1"/>
</dbReference>
<keyword evidence="7" id="KW-0812">Transmembrane</keyword>
<dbReference type="InterPro" id="IPR036179">
    <property type="entry name" value="Ig-like_dom_sf"/>
</dbReference>
<dbReference type="GO" id="GO:0016020">
    <property type="term" value="C:membrane"/>
    <property type="evidence" value="ECO:0007669"/>
    <property type="project" value="UniProtKB-SubCell"/>
</dbReference>
<dbReference type="EMBL" id="JAGEUA010000007">
    <property type="protein sequence ID" value="KAL0970537.1"/>
    <property type="molecule type" value="Genomic_DNA"/>
</dbReference>
<dbReference type="SMART" id="SM00409">
    <property type="entry name" value="IG"/>
    <property type="match status" value="1"/>
</dbReference>
<dbReference type="InterPro" id="IPR050504">
    <property type="entry name" value="IgSF_BTN/MOG"/>
</dbReference>
<feature type="signal peptide" evidence="8">
    <location>
        <begin position="1"/>
        <end position="17"/>
    </location>
</feature>
<evidence type="ECO:0000256" key="1">
    <source>
        <dbReference type="ARBA" id="ARBA00004370"/>
    </source>
</evidence>
<feature type="transmembrane region" description="Helical" evidence="7">
    <location>
        <begin position="244"/>
        <end position="268"/>
    </location>
</feature>
<feature type="chain" id="PRO_5044892842" description="Ig-like domain-containing protein" evidence="8">
    <location>
        <begin position="18"/>
        <end position="281"/>
    </location>
</feature>
<dbReference type="PANTHER" id="PTHR24100:SF151">
    <property type="entry name" value="ICOS LIGAND"/>
    <property type="match status" value="1"/>
</dbReference>
<keyword evidence="3 7" id="KW-0472">Membrane</keyword>
<dbReference type="GO" id="GO:1903037">
    <property type="term" value="P:regulation of leukocyte cell-cell adhesion"/>
    <property type="evidence" value="ECO:0007669"/>
    <property type="project" value="UniProtKB-ARBA"/>
</dbReference>
<accession>A0ABD0X3M2</accession>
<evidence type="ECO:0000256" key="5">
    <source>
        <dbReference type="ARBA" id="ARBA00023180"/>
    </source>
</evidence>
<comment type="subcellular location">
    <subcellularLocation>
        <location evidence="1">Membrane</location>
    </subcellularLocation>
</comment>
<dbReference type="PANTHER" id="PTHR24100">
    <property type="entry name" value="BUTYROPHILIN"/>
    <property type="match status" value="1"/>
</dbReference>
<dbReference type="SMART" id="SM00406">
    <property type="entry name" value="IGv"/>
    <property type="match status" value="1"/>
</dbReference>
<dbReference type="FunFam" id="2.60.40.10:FF:000142">
    <property type="entry name" value="V-set domain-containing T-cell activation inhibitor 1"/>
    <property type="match status" value="1"/>
</dbReference>
<dbReference type="InterPro" id="IPR013106">
    <property type="entry name" value="Ig_V-set"/>
</dbReference>
<keyword evidence="6" id="KW-0393">Immunoglobulin domain</keyword>
<evidence type="ECO:0000256" key="8">
    <source>
        <dbReference type="SAM" id="SignalP"/>
    </source>
</evidence>
<evidence type="ECO:0000256" key="3">
    <source>
        <dbReference type="ARBA" id="ARBA00023136"/>
    </source>
</evidence>
<keyword evidence="5" id="KW-0325">Glycoprotein</keyword>
<dbReference type="PROSITE" id="PS50835">
    <property type="entry name" value="IG_LIKE"/>
    <property type="match status" value="1"/>
</dbReference>
<dbReference type="GO" id="GO:0050863">
    <property type="term" value="P:regulation of T cell activation"/>
    <property type="evidence" value="ECO:0007669"/>
    <property type="project" value="UniProtKB-ARBA"/>
</dbReference>
<organism evidence="10 11">
    <name type="scientific">Umbra pygmaea</name>
    <name type="common">Eastern mudminnow</name>
    <dbReference type="NCBI Taxonomy" id="75934"/>
    <lineage>
        <taxon>Eukaryota</taxon>
        <taxon>Metazoa</taxon>
        <taxon>Chordata</taxon>
        <taxon>Craniata</taxon>
        <taxon>Vertebrata</taxon>
        <taxon>Euteleostomi</taxon>
        <taxon>Actinopterygii</taxon>
        <taxon>Neopterygii</taxon>
        <taxon>Teleostei</taxon>
        <taxon>Protacanthopterygii</taxon>
        <taxon>Esociformes</taxon>
        <taxon>Umbridae</taxon>
        <taxon>Umbra</taxon>
    </lineage>
</organism>